<evidence type="ECO:0000256" key="2">
    <source>
        <dbReference type="ARBA" id="ARBA00052359"/>
    </source>
</evidence>
<dbReference type="PANTHER" id="PTHR32154:SF20">
    <property type="entry name" value="2-OXOGLUTARATE OXIDOREDUCTASE SUBUNIT KORA"/>
    <property type="match status" value="1"/>
</dbReference>
<evidence type="ECO:0000256" key="7">
    <source>
        <dbReference type="ARBA" id="ARBA00079587"/>
    </source>
</evidence>
<dbReference type="OrthoDB" id="31112at2157"/>
<dbReference type="InterPro" id="IPR002880">
    <property type="entry name" value="Pyrv_Fd/Flavodoxin_OxRdtase_N"/>
</dbReference>
<feature type="domain" description="Pyruvate/ketoisovalerate oxidoreductase catalytic" evidence="8">
    <location>
        <begin position="13"/>
        <end position="176"/>
    </location>
</feature>
<dbReference type="EC" id="1.2.7.3" evidence="4"/>
<dbReference type="InterPro" id="IPR022367">
    <property type="entry name" value="2-oxoacid/accept_OxRdtase_asu"/>
</dbReference>
<dbReference type="Gene3D" id="3.40.50.970">
    <property type="match status" value="1"/>
</dbReference>
<feature type="domain" description="Pyruvate flavodoxin/ferredoxin oxidoreductase pyrimidine binding" evidence="9">
    <location>
        <begin position="211"/>
        <end position="456"/>
    </location>
</feature>
<evidence type="ECO:0000313" key="10">
    <source>
        <dbReference type="EMBL" id="SNR23711.1"/>
    </source>
</evidence>
<proteinExistence type="predicted"/>
<dbReference type="Gene3D" id="3.40.920.10">
    <property type="entry name" value="Pyruvate-ferredoxin oxidoreductase, PFOR, domain III"/>
    <property type="match status" value="1"/>
</dbReference>
<dbReference type="RefSeq" id="WP_089383142.1">
    <property type="nucleotide sequence ID" value="NZ_FZNQ01000001.1"/>
</dbReference>
<dbReference type="InterPro" id="IPR019752">
    <property type="entry name" value="Pyrv/ketoisovalerate_OxRed_cat"/>
</dbReference>
<evidence type="ECO:0000256" key="1">
    <source>
        <dbReference type="ARBA" id="ARBA00023002"/>
    </source>
</evidence>
<dbReference type="GO" id="GO:0047553">
    <property type="term" value="F:2-oxoglutarate synthase activity"/>
    <property type="evidence" value="ECO:0007669"/>
    <property type="project" value="UniProtKB-EC"/>
</dbReference>
<dbReference type="InterPro" id="IPR009014">
    <property type="entry name" value="Transketo_C/PFOR_II"/>
</dbReference>
<dbReference type="GO" id="GO:0006082">
    <property type="term" value="P:organic acid metabolic process"/>
    <property type="evidence" value="ECO:0007669"/>
    <property type="project" value="UniProtKB-ARBA"/>
</dbReference>
<dbReference type="EMBL" id="FZNQ01000001">
    <property type="protein sequence ID" value="SNR23711.1"/>
    <property type="molecule type" value="Genomic_DNA"/>
</dbReference>
<comment type="subunit">
    <text evidence="3">Heterotetramer of the KorA, KorB, KorC and KorD subunits.</text>
</comment>
<accession>A0A238UP62</accession>
<dbReference type="Pfam" id="PF01558">
    <property type="entry name" value="POR"/>
    <property type="match status" value="1"/>
</dbReference>
<evidence type="ECO:0000256" key="3">
    <source>
        <dbReference type="ARBA" id="ARBA00064882"/>
    </source>
</evidence>
<sequence length="588" mass="64055">MAADFNWAVGGEAGDGIDSTGKIFAQALSRSGRHVFTSKDFASRIRGGYTAYKVRTSVDKVQSVVDRLDVLIALTPRTIEENLDELHDDSVIIYDGERTTMRNVEIPGEMVGLDVPLKRLAEEAGGAIMRNVVALGAACAVADFPIENLDSALEKRFGDKGRKLVENNQEAARAGRDHVAEEYGDLEFDYSLETTDEDYVLLNGDEAIGMGAIAAGCRFYAGYPITPATDVMTYLTGRIERYGGHVVQAEDELSAVNMALGAARGGARAMTASSGPGIDLMTETFGLVATSETPLVICNVMRSGPSTGMPTKQEQGDLNQMLFGGHGEIHRFVIAPTTVSECFWKTVEAFNLAEKYQTPVYLTADLSLAVTEETFTPDTFDMDAVEVDRGFVVDESTIDEHRTESGGFMPHELTEDGISPRTFPGTAGGAHMSTGLEHDERGRRTEDTEMRIKQVDKRNRKVETAIEREDWSPREFGDADAENLVISWGSNEGAIVEALELLAADGIDVRVISVPYVFPRPDLTDAVAAAENTIVVECNATGQFANLIEHDVLERVDRINKYDGVRFKADELAREIEAALTEGMEAHP</sequence>
<evidence type="ECO:0000259" key="8">
    <source>
        <dbReference type="Pfam" id="PF01558"/>
    </source>
</evidence>
<evidence type="ECO:0000256" key="4">
    <source>
        <dbReference type="ARBA" id="ARBA00066947"/>
    </source>
</evidence>
<dbReference type="NCBIfam" id="TIGR03710">
    <property type="entry name" value="OAFO_sf"/>
    <property type="match status" value="1"/>
</dbReference>
<dbReference type="SUPFAM" id="SSF52518">
    <property type="entry name" value="Thiamin diphosphate-binding fold (THDP-binding)"/>
    <property type="match status" value="1"/>
</dbReference>
<dbReference type="InterPro" id="IPR029061">
    <property type="entry name" value="THDP-binding"/>
</dbReference>
<dbReference type="PANTHER" id="PTHR32154">
    <property type="entry name" value="PYRUVATE-FLAVODOXIN OXIDOREDUCTASE-RELATED"/>
    <property type="match status" value="1"/>
</dbReference>
<dbReference type="Proteomes" id="UP000198397">
    <property type="component" value="Unassembled WGS sequence"/>
</dbReference>
<evidence type="ECO:0000259" key="9">
    <source>
        <dbReference type="Pfam" id="PF01855"/>
    </source>
</evidence>
<dbReference type="GO" id="GO:0006979">
    <property type="term" value="P:response to oxidative stress"/>
    <property type="evidence" value="ECO:0007669"/>
    <property type="project" value="TreeGrafter"/>
</dbReference>
<keyword evidence="1" id="KW-0560">Oxidoreductase</keyword>
<reference evidence="10 11" key="1">
    <citation type="submission" date="2017-06" db="EMBL/GenBank/DDBJ databases">
        <authorList>
            <person name="Kim H.J."/>
            <person name="Triplett B.A."/>
        </authorList>
    </citation>
    <scope>NUCLEOTIDE SEQUENCE [LARGE SCALE GENOMIC DNA]</scope>
    <source>
        <strain evidence="10 11">DSM 8800</strain>
    </source>
</reference>
<gene>
    <name evidence="10" type="ORF">SAMN06264855_101156</name>
</gene>
<protein>
    <recommendedName>
        <fullName evidence="5">2-oxoglutarate synthase subunit KorA</fullName>
        <ecNumber evidence="4">1.2.7.3</ecNumber>
    </recommendedName>
    <alternativeName>
        <fullName evidence="7">2-ketoglutarate oxidoreductase alpha chain</fullName>
    </alternativeName>
    <alternativeName>
        <fullName evidence="6">2-oxoglutarate-ferredoxin oxidoreductase subunit alpha</fullName>
    </alternativeName>
</protein>
<comment type="catalytic activity">
    <reaction evidence="2">
        <text>2 oxidized [2Fe-2S]-[ferredoxin] + 2-oxoglutarate + CoA = succinyl-CoA + 2 reduced [2Fe-2S]-[ferredoxin] + CO2 + H(+)</text>
        <dbReference type="Rhea" id="RHEA:17297"/>
        <dbReference type="Rhea" id="RHEA-COMP:10000"/>
        <dbReference type="Rhea" id="RHEA-COMP:10001"/>
        <dbReference type="ChEBI" id="CHEBI:15378"/>
        <dbReference type="ChEBI" id="CHEBI:16526"/>
        <dbReference type="ChEBI" id="CHEBI:16810"/>
        <dbReference type="ChEBI" id="CHEBI:33737"/>
        <dbReference type="ChEBI" id="CHEBI:33738"/>
        <dbReference type="ChEBI" id="CHEBI:57287"/>
        <dbReference type="ChEBI" id="CHEBI:57292"/>
        <dbReference type="EC" id="1.2.7.3"/>
    </reaction>
</comment>
<dbReference type="AlphaFoldDB" id="A0A238UP62"/>
<dbReference type="FunFam" id="3.40.50.970:FF:000022">
    <property type="entry name" value="2-oxoglutarate ferredoxin oxidoreductase alpha subunit"/>
    <property type="match status" value="1"/>
</dbReference>
<dbReference type="SUPFAM" id="SSF53323">
    <property type="entry name" value="Pyruvate-ferredoxin oxidoreductase, PFOR, domain III"/>
    <property type="match status" value="1"/>
</dbReference>
<evidence type="ECO:0000256" key="6">
    <source>
        <dbReference type="ARBA" id="ARBA00076968"/>
    </source>
</evidence>
<name>A0A238UP62_HALVU</name>
<dbReference type="SUPFAM" id="SSF52922">
    <property type="entry name" value="TK C-terminal domain-like"/>
    <property type="match status" value="1"/>
</dbReference>
<dbReference type="Pfam" id="PF01855">
    <property type="entry name" value="POR_N"/>
    <property type="match status" value="1"/>
</dbReference>
<organism evidence="10 11">
    <name type="scientific">Halorubrum vacuolatum</name>
    <name type="common">Natronobacterium vacuolatum</name>
    <dbReference type="NCBI Taxonomy" id="63740"/>
    <lineage>
        <taxon>Archaea</taxon>
        <taxon>Methanobacteriati</taxon>
        <taxon>Methanobacteriota</taxon>
        <taxon>Stenosarchaea group</taxon>
        <taxon>Halobacteria</taxon>
        <taxon>Halobacteriales</taxon>
        <taxon>Haloferacaceae</taxon>
        <taxon>Halorubrum</taxon>
    </lineage>
</organism>
<dbReference type="InterPro" id="IPR050722">
    <property type="entry name" value="Pyruvate:ferred/Flavod_OxRd"/>
</dbReference>
<evidence type="ECO:0000313" key="11">
    <source>
        <dbReference type="Proteomes" id="UP000198397"/>
    </source>
</evidence>
<keyword evidence="11" id="KW-1185">Reference proteome</keyword>
<dbReference type="GO" id="GO:0044272">
    <property type="term" value="P:sulfur compound biosynthetic process"/>
    <property type="evidence" value="ECO:0007669"/>
    <property type="project" value="UniProtKB-ARBA"/>
</dbReference>
<dbReference type="Gene3D" id="3.40.50.920">
    <property type="match status" value="1"/>
</dbReference>
<dbReference type="CDD" id="cd07034">
    <property type="entry name" value="TPP_PYR_PFOR_IOR-alpha_like"/>
    <property type="match status" value="1"/>
</dbReference>
<evidence type="ECO:0000256" key="5">
    <source>
        <dbReference type="ARBA" id="ARBA00071398"/>
    </source>
</evidence>
<dbReference type="InterPro" id="IPR002869">
    <property type="entry name" value="Pyrv_flavodox_OxRed_cen"/>
</dbReference>